<proteinExistence type="predicted"/>
<dbReference type="AlphaFoldDB" id="A0A9Q3UQP7"/>
<reference evidence="1" key="3">
    <citation type="submission" date="2024-05" db="EMBL/GenBank/DDBJ databases">
        <title>Description of novel Chryseobacterium sp. strain C-2.</title>
        <authorList>
            <person name="Saticioglu I.B."/>
        </authorList>
    </citation>
    <scope>NUCLEOTIDE SEQUENCE</scope>
    <source>
        <strain evidence="1">C-2</strain>
    </source>
</reference>
<sequence>MKDPLKKYIQDHREEFDTLEAPEEMFDKIMSRLNEPTVSVEKTVPLFSRRKWSVAASVAVIFSVGSYFLLNQKESEKPVVAIQEKTQKAEDDFVDILSQKEGLETATIKTTKQENTSKVFVKNKSDYSQKIIETKSLAQNDNLESESNFDELKALELINNQHSASSRLRGIDLLKSFSASDEKIINILSEKALSDENTNVRLAAVEALSVHIENTEVSKNIRQIFLNQDDPIVQKELIAILTEKNPSQLNREVNAKLKELTLDPTTAVFVKDEAYAVLMRY</sequence>
<dbReference type="Proteomes" id="UP001107960">
    <property type="component" value="Unassembled WGS sequence"/>
</dbReference>
<dbReference type="InterPro" id="IPR011030">
    <property type="entry name" value="Lipovitellin_superhlx_dom"/>
</dbReference>
<evidence type="ECO:0000313" key="1">
    <source>
        <dbReference type="EMBL" id="MBD3906922.1"/>
    </source>
</evidence>
<dbReference type="RefSeq" id="WP_191181292.1">
    <property type="nucleotide sequence ID" value="NZ_JACXXP010000045.1"/>
</dbReference>
<dbReference type="SUPFAM" id="SSF48431">
    <property type="entry name" value="Lipovitellin-phosvitin complex, superhelical domain"/>
    <property type="match status" value="1"/>
</dbReference>
<protein>
    <submittedName>
        <fullName evidence="2">HEAT repeat domain-containing protein</fullName>
    </submittedName>
</protein>
<dbReference type="InterPro" id="IPR011989">
    <property type="entry name" value="ARM-like"/>
</dbReference>
<dbReference type="Proteomes" id="UP000603715">
    <property type="component" value="Unassembled WGS sequence"/>
</dbReference>
<dbReference type="EMBL" id="JAJJML010000001">
    <property type="protein sequence ID" value="MCC9033748.1"/>
    <property type="molecule type" value="Genomic_DNA"/>
</dbReference>
<evidence type="ECO:0000313" key="4">
    <source>
        <dbReference type="Proteomes" id="UP001107960"/>
    </source>
</evidence>
<dbReference type="Gene3D" id="1.25.10.10">
    <property type="entry name" value="Leucine-rich Repeat Variant"/>
    <property type="match status" value="1"/>
</dbReference>
<reference evidence="2" key="1">
    <citation type="submission" date="2021-11" db="EMBL/GenBank/DDBJ databases">
        <title>Description of novel Chryseobacterium species.</title>
        <authorList>
            <person name="Saticioglu I.B."/>
            <person name="Ay H."/>
            <person name="Altun S."/>
            <person name="Duman M."/>
        </authorList>
    </citation>
    <scope>NUCLEOTIDE SEQUENCE</scope>
    <source>
        <strain evidence="2">C-39</strain>
    </source>
</reference>
<gene>
    <name evidence="1" type="ORF">IEW27_20250</name>
    <name evidence="2" type="ORF">LNP80_05670</name>
</gene>
<dbReference type="EMBL" id="JACXXP010000045">
    <property type="protein sequence ID" value="MBD3906922.1"/>
    <property type="molecule type" value="Genomic_DNA"/>
</dbReference>
<evidence type="ECO:0000313" key="2">
    <source>
        <dbReference type="EMBL" id="MCC9033748.1"/>
    </source>
</evidence>
<reference evidence="3" key="2">
    <citation type="submission" date="2023-07" db="EMBL/GenBank/DDBJ databases">
        <title>Description of novel Chryseobacterium sp. strain C-2.</title>
        <authorList>
            <person name="Saticioglu I.B."/>
        </authorList>
    </citation>
    <scope>NUCLEOTIDE SEQUENCE [LARGE SCALE GENOMIC DNA]</scope>
    <source>
        <strain evidence="3">C-2</strain>
    </source>
</reference>
<comment type="caution">
    <text evidence="2">The sequence shown here is derived from an EMBL/GenBank/DDBJ whole genome shotgun (WGS) entry which is preliminary data.</text>
</comment>
<accession>A0A9Q3UQP7</accession>
<keyword evidence="3" id="KW-1185">Reference proteome</keyword>
<name>A0A9Q3UQP7_9FLAO</name>
<evidence type="ECO:0000313" key="3">
    <source>
        <dbReference type="Proteomes" id="UP000603715"/>
    </source>
</evidence>
<organism evidence="2 4">
    <name type="scientific">Chryseobacterium muglaense</name>
    <dbReference type="NCBI Taxonomy" id="2893752"/>
    <lineage>
        <taxon>Bacteria</taxon>
        <taxon>Pseudomonadati</taxon>
        <taxon>Bacteroidota</taxon>
        <taxon>Flavobacteriia</taxon>
        <taxon>Flavobacteriales</taxon>
        <taxon>Weeksellaceae</taxon>
        <taxon>Chryseobacterium group</taxon>
        <taxon>Chryseobacterium</taxon>
    </lineage>
</organism>